<feature type="compositionally biased region" description="Basic and acidic residues" evidence="1">
    <location>
        <begin position="343"/>
        <end position="363"/>
    </location>
</feature>
<feature type="region of interest" description="Disordered" evidence="1">
    <location>
        <begin position="159"/>
        <end position="369"/>
    </location>
</feature>
<dbReference type="Proteomes" id="UP000694888">
    <property type="component" value="Unplaced"/>
</dbReference>
<evidence type="ECO:0000313" key="2">
    <source>
        <dbReference type="Proteomes" id="UP000694888"/>
    </source>
</evidence>
<feature type="compositionally biased region" description="Basic and acidic residues" evidence="1">
    <location>
        <begin position="296"/>
        <end position="311"/>
    </location>
</feature>
<organism evidence="2 3">
    <name type="scientific">Aplysia californica</name>
    <name type="common">California sea hare</name>
    <dbReference type="NCBI Taxonomy" id="6500"/>
    <lineage>
        <taxon>Eukaryota</taxon>
        <taxon>Metazoa</taxon>
        <taxon>Spiralia</taxon>
        <taxon>Lophotrochozoa</taxon>
        <taxon>Mollusca</taxon>
        <taxon>Gastropoda</taxon>
        <taxon>Heterobranchia</taxon>
        <taxon>Euthyneura</taxon>
        <taxon>Tectipleura</taxon>
        <taxon>Aplysiida</taxon>
        <taxon>Aplysioidea</taxon>
        <taxon>Aplysiidae</taxon>
        <taxon>Aplysia</taxon>
    </lineage>
</organism>
<evidence type="ECO:0000256" key="1">
    <source>
        <dbReference type="SAM" id="MobiDB-lite"/>
    </source>
</evidence>
<gene>
    <name evidence="3" type="primary">LOC106013814</name>
</gene>
<feature type="compositionally biased region" description="Basic and acidic residues" evidence="1">
    <location>
        <begin position="205"/>
        <end position="217"/>
    </location>
</feature>
<sequence length="427" mass="48160">MDDGGRLAAVRKCQNYNRKFVHIMNDIIKNRQEVYHNCLSREQQEASTKLVSDVLTVKRSVVRNRVLLQCMQARKQSSQHDPTPQTYGVYRGRPLDAFSRDIDRVLAWNHPRLKRLRKVERAKQNCLKHGAILDQRAMKSKMEDFFSRYRQRAEAVAAYNRSLRRSSPQPDRKKKKRAGLGSLTDENSFVYHSLPDPKQIAQLRQQRDVSHNAKPDTSRGGLRPGHGYLASPDVRTSGQVLGKASGKPLPPIARTASSLGKEELPTQKASVPVSSPENSVSGTQNMKPKHAVKPVKSLEKSDHKGNRPIKDTDDEDDDIQSKAARRLSDRHDGLRQQMTSQRSPEHSADDAKLLPSLREDRVTSRSRRRKELEDLGAAILLSPDHEKPSGGEIPVVLSRAPTLVLPPIRPTKDLMKNMNAFSDATRK</sequence>
<proteinExistence type="predicted"/>
<evidence type="ECO:0000313" key="3">
    <source>
        <dbReference type="RefSeq" id="XP_012945961.1"/>
    </source>
</evidence>
<name>A0ABM1AE54_APLCA</name>
<feature type="compositionally biased region" description="Low complexity" evidence="1">
    <location>
        <begin position="270"/>
        <end position="281"/>
    </location>
</feature>
<keyword evidence="2" id="KW-1185">Reference proteome</keyword>
<dbReference type="GeneID" id="106013814"/>
<reference evidence="3" key="1">
    <citation type="submission" date="2025-08" db="UniProtKB">
        <authorList>
            <consortium name="RefSeq"/>
        </authorList>
    </citation>
    <scope>IDENTIFICATION</scope>
</reference>
<protein>
    <submittedName>
        <fullName evidence="3">Uncharacterized protein LOC106013814</fullName>
    </submittedName>
</protein>
<accession>A0ABM1AE54</accession>
<dbReference type="RefSeq" id="XP_012945961.1">
    <property type="nucleotide sequence ID" value="XM_013090507.2"/>
</dbReference>